<dbReference type="GO" id="GO:0005737">
    <property type="term" value="C:cytoplasm"/>
    <property type="evidence" value="ECO:0007669"/>
    <property type="project" value="TreeGrafter"/>
</dbReference>
<dbReference type="Pfam" id="PF00085">
    <property type="entry name" value="Thioredoxin"/>
    <property type="match status" value="1"/>
</dbReference>
<evidence type="ECO:0000313" key="5">
    <source>
        <dbReference type="Proteomes" id="UP000006666"/>
    </source>
</evidence>
<dbReference type="HOGENOM" id="CLU_1956738_0_0_11"/>
<dbReference type="CDD" id="cd02947">
    <property type="entry name" value="TRX_family"/>
    <property type="match status" value="1"/>
</dbReference>
<dbReference type="PANTHER" id="PTHR45663">
    <property type="entry name" value="GEO12009P1"/>
    <property type="match status" value="1"/>
</dbReference>
<dbReference type="RefSeq" id="WP_015779036.1">
    <property type="nucleotide sequence ID" value="NC_013169.1"/>
</dbReference>
<dbReference type="STRING" id="478801.Ksed_10470"/>
<accession>C7NGI3</accession>
<name>C7NGI3_KYTSD</name>
<feature type="domain" description="Thioredoxin" evidence="3">
    <location>
        <begin position="1"/>
        <end position="106"/>
    </location>
</feature>
<dbReference type="EMBL" id="CP001686">
    <property type="protein sequence ID" value="ACV06091.1"/>
    <property type="molecule type" value="Genomic_DNA"/>
</dbReference>
<dbReference type="PANTHER" id="PTHR45663:SF11">
    <property type="entry name" value="GEO12009P1"/>
    <property type="match status" value="1"/>
</dbReference>
<dbReference type="SUPFAM" id="SSF52833">
    <property type="entry name" value="Thioredoxin-like"/>
    <property type="match status" value="1"/>
</dbReference>
<evidence type="ECO:0000256" key="1">
    <source>
        <dbReference type="ARBA" id="ARBA00008987"/>
    </source>
</evidence>
<comment type="similarity">
    <text evidence="1">Belongs to the thioredoxin family.</text>
</comment>
<reference evidence="4 5" key="1">
    <citation type="journal article" date="2009" name="Stand. Genomic Sci.">
        <title>Complete genome sequence of Kytococcus sedentarius type strain (541).</title>
        <authorList>
            <person name="Sims D."/>
            <person name="Brettin T."/>
            <person name="Detter J.C."/>
            <person name="Han C."/>
            <person name="Lapidus A."/>
            <person name="Copeland A."/>
            <person name="Glavina Del Rio T."/>
            <person name="Nolan M."/>
            <person name="Chen F."/>
            <person name="Lucas S."/>
            <person name="Tice H."/>
            <person name="Cheng J.F."/>
            <person name="Bruce D."/>
            <person name="Goodwin L."/>
            <person name="Pitluck S."/>
            <person name="Ovchinnikova G."/>
            <person name="Pati A."/>
            <person name="Ivanova N."/>
            <person name="Mavrommatis K."/>
            <person name="Chen A."/>
            <person name="Palaniappan K."/>
            <person name="D'haeseleer P."/>
            <person name="Chain P."/>
            <person name="Bristow J."/>
            <person name="Eisen J.A."/>
            <person name="Markowitz V."/>
            <person name="Hugenholtz P."/>
            <person name="Schneider S."/>
            <person name="Goker M."/>
            <person name="Pukall R."/>
            <person name="Kyrpides N.C."/>
            <person name="Klenk H.P."/>
        </authorList>
    </citation>
    <scope>NUCLEOTIDE SEQUENCE [LARGE SCALE GENOMIC DNA]</scope>
    <source>
        <strain evidence="5">ATCC 14392 / DSM 20547 / JCM 11482 / CCUG 33030 / NBRC 15357 / NCTC 11040 / CCM 314 / 541</strain>
    </source>
</reference>
<dbReference type="Gene3D" id="3.40.30.10">
    <property type="entry name" value="Glutaredoxin"/>
    <property type="match status" value="1"/>
</dbReference>
<dbReference type="InterPro" id="IPR013766">
    <property type="entry name" value="Thioredoxin_domain"/>
</dbReference>
<dbReference type="Proteomes" id="UP000006666">
    <property type="component" value="Chromosome"/>
</dbReference>
<dbReference type="InterPro" id="IPR036249">
    <property type="entry name" value="Thioredoxin-like_sf"/>
</dbReference>
<dbReference type="eggNOG" id="COG0526">
    <property type="taxonomic scope" value="Bacteria"/>
</dbReference>
<organism evidence="4 5">
    <name type="scientific">Kytococcus sedentarius (strain ATCC 14392 / DSM 20547 / JCM 11482 / CCUG 33030 / NBRC 15357 / NCTC 11040 / CCM 314 / 541)</name>
    <name type="common">Micrococcus sedentarius</name>
    <dbReference type="NCBI Taxonomy" id="478801"/>
    <lineage>
        <taxon>Bacteria</taxon>
        <taxon>Bacillati</taxon>
        <taxon>Actinomycetota</taxon>
        <taxon>Actinomycetes</taxon>
        <taxon>Micrococcales</taxon>
        <taxon>Kytococcaceae</taxon>
        <taxon>Kytococcus</taxon>
    </lineage>
</organism>
<evidence type="ECO:0000313" key="4">
    <source>
        <dbReference type="EMBL" id="ACV06091.1"/>
    </source>
</evidence>
<proteinExistence type="inferred from homology"/>
<evidence type="ECO:0000259" key="3">
    <source>
        <dbReference type="PROSITE" id="PS51352"/>
    </source>
</evidence>
<keyword evidence="5" id="KW-1185">Reference proteome</keyword>
<dbReference type="KEGG" id="kse:Ksed_10470"/>
<dbReference type="GO" id="GO:0015035">
    <property type="term" value="F:protein-disulfide reductase activity"/>
    <property type="evidence" value="ECO:0007669"/>
    <property type="project" value="TreeGrafter"/>
</dbReference>
<protein>
    <submittedName>
        <fullName evidence="4">Thioredoxin domain-containing protein</fullName>
    </submittedName>
</protein>
<evidence type="ECO:0000256" key="2">
    <source>
        <dbReference type="ARBA" id="ARBA00023284"/>
    </source>
</evidence>
<gene>
    <name evidence="4" type="ordered locus">Ksed_10470</name>
</gene>
<dbReference type="AlphaFoldDB" id="C7NGI3"/>
<sequence>MPVTTLTDDTFESAVTSAEAAVVVLTDAHCSTCGHYTTVVERVAEQMADEAEFYFVSHDSAPEVYASSGVRSVPTTVIFRQGMLLHLDSGAHTEENLAQLVHVFAEADVEEMRQAVQEQGTTVIGQED</sequence>
<keyword evidence="2" id="KW-0676">Redox-active center</keyword>
<dbReference type="PROSITE" id="PS51352">
    <property type="entry name" value="THIOREDOXIN_2"/>
    <property type="match status" value="1"/>
</dbReference>